<organism evidence="2 3">
    <name type="scientific">Xylanibacter ruminicola</name>
    <name type="common">Prevotella ruminicola</name>
    <dbReference type="NCBI Taxonomy" id="839"/>
    <lineage>
        <taxon>Bacteria</taxon>
        <taxon>Pseudomonadati</taxon>
        <taxon>Bacteroidota</taxon>
        <taxon>Bacteroidia</taxon>
        <taxon>Bacteroidales</taxon>
        <taxon>Prevotellaceae</taxon>
        <taxon>Xylanibacter</taxon>
    </lineage>
</organism>
<evidence type="ECO:0000313" key="2">
    <source>
        <dbReference type="EMBL" id="GJG33967.1"/>
    </source>
</evidence>
<reference evidence="2" key="1">
    <citation type="submission" date="2021-08" db="EMBL/GenBank/DDBJ databases">
        <title>Prevotella lacticifex sp. nov., isolated from rumen of cow.</title>
        <authorList>
            <person name="Shinkai T."/>
            <person name="Ikeyama N."/>
            <person name="Kumagai M."/>
            <person name="Ohmori H."/>
            <person name="Sakamoto M."/>
            <person name="Ohkuma M."/>
            <person name="Mitsumori M."/>
        </authorList>
    </citation>
    <scope>NUCLEOTIDE SEQUENCE</scope>
    <source>
        <strain evidence="2">JCM 8259</strain>
    </source>
</reference>
<dbReference type="AlphaFoldDB" id="A0AA37I2K4"/>
<protein>
    <submittedName>
        <fullName evidence="2">Uncharacterized protein</fullName>
    </submittedName>
</protein>
<name>A0AA37I2K4_XYLRU</name>
<dbReference type="Proteomes" id="UP000887097">
    <property type="component" value="Unassembled WGS sequence"/>
</dbReference>
<feature type="transmembrane region" description="Helical" evidence="1">
    <location>
        <begin position="209"/>
        <end position="225"/>
    </location>
</feature>
<feature type="transmembrane region" description="Helical" evidence="1">
    <location>
        <begin position="183"/>
        <end position="203"/>
    </location>
</feature>
<comment type="caution">
    <text evidence="2">The sequence shown here is derived from an EMBL/GenBank/DDBJ whole genome shotgun (WGS) entry which is preliminary data.</text>
</comment>
<feature type="transmembrane region" description="Helical" evidence="1">
    <location>
        <begin position="155"/>
        <end position="174"/>
    </location>
</feature>
<gene>
    <name evidence="2" type="ORF">PRMUPPPA20_20760</name>
</gene>
<proteinExistence type="predicted"/>
<feature type="transmembrane region" description="Helical" evidence="1">
    <location>
        <begin position="34"/>
        <end position="52"/>
    </location>
</feature>
<sequence length="232" mass="26429">MLIVFLTYARGWILSIILGLAYYIVKLGNKKRKLILLFSLILLIPISTIFIGKKTSEQGGVSTSGDLIGVFSNINNLSNVDEGNGTFSFRIAMLTERVLYLAENPRYLLTGVGTMHEDSPSTLSRFRFYIGTRNDERYYGRCLIESGDITWVPIVLRYGLIGVFIHAMLFVIMIGEAKKRKDVLFVLAPLYFSLVFFSFDGAFFEMPVFFYQLILFLALMSRAIYENKELSI</sequence>
<keyword evidence="1" id="KW-0472">Membrane</keyword>
<keyword evidence="1" id="KW-0812">Transmembrane</keyword>
<evidence type="ECO:0000313" key="3">
    <source>
        <dbReference type="Proteomes" id="UP000887097"/>
    </source>
</evidence>
<keyword evidence="1" id="KW-1133">Transmembrane helix</keyword>
<dbReference type="EMBL" id="BPTT01000001">
    <property type="protein sequence ID" value="GJG33967.1"/>
    <property type="molecule type" value="Genomic_DNA"/>
</dbReference>
<accession>A0AA37I2K4</accession>
<feature type="transmembrane region" description="Helical" evidence="1">
    <location>
        <begin position="6"/>
        <end position="25"/>
    </location>
</feature>
<evidence type="ECO:0000256" key="1">
    <source>
        <dbReference type="SAM" id="Phobius"/>
    </source>
</evidence>